<comment type="caution">
    <text evidence="2">The sequence shown here is derived from an EMBL/GenBank/DDBJ whole genome shotgun (WGS) entry which is preliminary data.</text>
</comment>
<keyword evidence="3" id="KW-1185">Reference proteome</keyword>
<evidence type="ECO:0000313" key="2">
    <source>
        <dbReference type="EMBL" id="KAK3286788.1"/>
    </source>
</evidence>
<dbReference type="EMBL" id="LGRX02001127">
    <property type="protein sequence ID" value="KAK3286788.1"/>
    <property type="molecule type" value="Genomic_DNA"/>
</dbReference>
<evidence type="ECO:0000313" key="3">
    <source>
        <dbReference type="Proteomes" id="UP001190700"/>
    </source>
</evidence>
<dbReference type="AlphaFoldDB" id="A0AAE0LIU6"/>
<proteinExistence type="predicted"/>
<dbReference type="Proteomes" id="UP001190700">
    <property type="component" value="Unassembled WGS sequence"/>
</dbReference>
<protein>
    <submittedName>
        <fullName evidence="2">Uncharacterized protein</fullName>
    </submittedName>
</protein>
<sequence>MQSAFDAEDDETFAELCEHYGKAEVHKGPTANTFASHDPDGHSLRAQYSGLREISAAKFTVDPTLGARSVVFEESNATAAPPRVDLTAEKPKKRSSPP</sequence>
<gene>
    <name evidence="2" type="ORF">CYMTET_5671</name>
</gene>
<organism evidence="2 3">
    <name type="scientific">Cymbomonas tetramitiformis</name>
    <dbReference type="NCBI Taxonomy" id="36881"/>
    <lineage>
        <taxon>Eukaryota</taxon>
        <taxon>Viridiplantae</taxon>
        <taxon>Chlorophyta</taxon>
        <taxon>Pyramimonadophyceae</taxon>
        <taxon>Pyramimonadales</taxon>
        <taxon>Pyramimonadaceae</taxon>
        <taxon>Cymbomonas</taxon>
    </lineage>
</organism>
<reference evidence="2 3" key="1">
    <citation type="journal article" date="2015" name="Genome Biol. Evol.">
        <title>Comparative Genomics of a Bacterivorous Green Alga Reveals Evolutionary Causalities and Consequences of Phago-Mixotrophic Mode of Nutrition.</title>
        <authorList>
            <person name="Burns J.A."/>
            <person name="Paasch A."/>
            <person name="Narechania A."/>
            <person name="Kim E."/>
        </authorList>
    </citation>
    <scope>NUCLEOTIDE SEQUENCE [LARGE SCALE GENOMIC DNA]</scope>
    <source>
        <strain evidence="2 3">PLY_AMNH</strain>
    </source>
</reference>
<name>A0AAE0LIU6_9CHLO</name>
<feature type="region of interest" description="Disordered" evidence="1">
    <location>
        <begin position="72"/>
        <end position="98"/>
    </location>
</feature>
<evidence type="ECO:0000256" key="1">
    <source>
        <dbReference type="SAM" id="MobiDB-lite"/>
    </source>
</evidence>
<accession>A0AAE0LIU6</accession>